<evidence type="ECO:0000256" key="8">
    <source>
        <dbReference type="ARBA" id="ARBA00022833"/>
    </source>
</evidence>
<dbReference type="GO" id="GO:0006829">
    <property type="term" value="P:zinc ion transport"/>
    <property type="evidence" value="ECO:0007669"/>
    <property type="project" value="UniProtKB-KW"/>
</dbReference>
<keyword evidence="6 14" id="KW-0732">Signal</keyword>
<dbReference type="SUPFAM" id="SSF53807">
    <property type="entry name" value="Helical backbone' metal receptor"/>
    <property type="match status" value="1"/>
</dbReference>
<comment type="similarity">
    <text evidence="2 13">Belongs to the bacterial solute-binding protein 9 family.</text>
</comment>
<sequence>MSVLLKKTLLASAVLGLSSIAQATIVTSVKPLGFIASSIANGVTDTEVIVPAYASPHDYSLKPTDILKLRSGNLVVWVGKHVDSFLDSAIDQLPQNEVLTLADLPQFKQDPALLLNEEAHDHDHAEEADEDDEGINWHIWLSPKIGNFIAEAIATRLEKIYPDKTAQIKANLVQFQQNLAKENSVIKQELSPLKDKGFYVFHDAYGYFNRAYDLKQLGYFTINPMITPGAKTLAAIKKEVADHAVQCLFTEPQFTPKMIDILHKEMHVKVGVLDPMGSDIPLNKDAYMQFLQSLANGYAKCLG</sequence>
<dbReference type="AlphaFoldDB" id="A0A448TUK7"/>
<evidence type="ECO:0000256" key="9">
    <source>
        <dbReference type="ARBA" id="ARBA00022906"/>
    </source>
</evidence>
<dbReference type="PRINTS" id="PR00690">
    <property type="entry name" value="ADHESNFAMILY"/>
</dbReference>
<evidence type="ECO:0000256" key="2">
    <source>
        <dbReference type="ARBA" id="ARBA00011028"/>
    </source>
</evidence>
<evidence type="ECO:0000256" key="7">
    <source>
        <dbReference type="ARBA" id="ARBA00022764"/>
    </source>
</evidence>
<dbReference type="InterPro" id="IPR006128">
    <property type="entry name" value="Lipoprotein_PsaA-like"/>
</dbReference>
<evidence type="ECO:0000256" key="1">
    <source>
        <dbReference type="ARBA" id="ARBA00004418"/>
    </source>
</evidence>
<dbReference type="Proteomes" id="UP000279799">
    <property type="component" value="Chromosome"/>
</dbReference>
<accession>A0A448TUK7</accession>
<dbReference type="RefSeq" id="WP_126599818.1">
    <property type="nucleotide sequence ID" value="NZ_LR134510.1"/>
</dbReference>
<evidence type="ECO:0000313" key="16">
    <source>
        <dbReference type="Proteomes" id="UP000279799"/>
    </source>
</evidence>
<dbReference type="Gene3D" id="3.40.50.1980">
    <property type="entry name" value="Nitrogenase molybdenum iron protein domain"/>
    <property type="match status" value="2"/>
</dbReference>
<dbReference type="InterPro" id="IPR006127">
    <property type="entry name" value="ZnuA-like"/>
</dbReference>
<keyword evidence="9" id="KW-0864">Zinc transport</keyword>
<dbReference type="Pfam" id="PF01297">
    <property type="entry name" value="ZnuA"/>
    <property type="match status" value="1"/>
</dbReference>
<keyword evidence="11" id="KW-1015">Disulfide bond</keyword>
<evidence type="ECO:0000256" key="11">
    <source>
        <dbReference type="ARBA" id="ARBA00023157"/>
    </source>
</evidence>
<dbReference type="GO" id="GO:0007155">
    <property type="term" value="P:cell adhesion"/>
    <property type="evidence" value="ECO:0007669"/>
    <property type="project" value="InterPro"/>
</dbReference>
<name>A0A448TUK7_9PAST</name>
<evidence type="ECO:0000313" key="15">
    <source>
        <dbReference type="EMBL" id="VEJ09680.1"/>
    </source>
</evidence>
<dbReference type="KEGG" id="adp:NCTC12871_01162"/>
<proteinExistence type="inferred from homology"/>
<keyword evidence="16" id="KW-1185">Reference proteome</keyword>
<comment type="subcellular location">
    <subcellularLocation>
        <location evidence="1">Periplasm</location>
    </subcellularLocation>
</comment>
<feature type="signal peptide" evidence="14">
    <location>
        <begin position="1"/>
        <end position="23"/>
    </location>
</feature>
<gene>
    <name evidence="15" type="primary">znuA</name>
    <name evidence="15" type="ORF">NCTC12871_01162</name>
</gene>
<dbReference type="CDD" id="cd01019">
    <property type="entry name" value="ZnuA"/>
    <property type="match status" value="1"/>
</dbReference>
<dbReference type="PANTHER" id="PTHR42953">
    <property type="entry name" value="HIGH-AFFINITY ZINC UPTAKE SYSTEM PROTEIN ZNUA-RELATED"/>
    <property type="match status" value="1"/>
</dbReference>
<keyword evidence="8" id="KW-0862">Zinc</keyword>
<dbReference type="GO" id="GO:0046872">
    <property type="term" value="F:metal ion binding"/>
    <property type="evidence" value="ECO:0007669"/>
    <property type="project" value="UniProtKB-KW"/>
</dbReference>
<evidence type="ECO:0000256" key="4">
    <source>
        <dbReference type="ARBA" id="ARBA00022448"/>
    </source>
</evidence>
<dbReference type="InterPro" id="IPR035520">
    <property type="entry name" value="ZnuA"/>
</dbReference>
<keyword evidence="5" id="KW-0479">Metal-binding</keyword>
<evidence type="ECO:0000256" key="12">
    <source>
        <dbReference type="ARBA" id="ARBA00045516"/>
    </source>
</evidence>
<dbReference type="NCBIfam" id="NF007091">
    <property type="entry name" value="PRK09545.1"/>
    <property type="match status" value="1"/>
</dbReference>
<dbReference type="PANTHER" id="PTHR42953:SF3">
    <property type="entry name" value="HIGH-AFFINITY ZINC UPTAKE SYSTEM PROTEIN ZNUA"/>
    <property type="match status" value="1"/>
</dbReference>
<keyword evidence="4 13" id="KW-0813">Transport</keyword>
<evidence type="ECO:0000256" key="10">
    <source>
        <dbReference type="ARBA" id="ARBA00023065"/>
    </source>
</evidence>
<keyword evidence="7" id="KW-0574">Periplasm</keyword>
<evidence type="ECO:0000256" key="14">
    <source>
        <dbReference type="SAM" id="SignalP"/>
    </source>
</evidence>
<dbReference type="GO" id="GO:0042597">
    <property type="term" value="C:periplasmic space"/>
    <property type="evidence" value="ECO:0007669"/>
    <property type="project" value="UniProtKB-SubCell"/>
</dbReference>
<evidence type="ECO:0000256" key="5">
    <source>
        <dbReference type="ARBA" id="ARBA00022723"/>
    </source>
</evidence>
<reference evidence="15 16" key="1">
    <citation type="submission" date="2018-12" db="EMBL/GenBank/DDBJ databases">
        <authorList>
            <consortium name="Pathogen Informatics"/>
        </authorList>
    </citation>
    <scope>NUCLEOTIDE SEQUENCE [LARGE SCALE GENOMIC DNA]</scope>
    <source>
        <strain evidence="15 16">NCTC12871</strain>
    </source>
</reference>
<feature type="chain" id="PRO_5019360014" description="High-affinity zinc uptake system protein ZnuA" evidence="14">
    <location>
        <begin position="24"/>
        <end position="303"/>
    </location>
</feature>
<protein>
    <recommendedName>
        <fullName evidence="3">High-affinity zinc uptake system protein ZnuA</fullName>
    </recommendedName>
</protein>
<keyword evidence="10" id="KW-0406">Ion transport</keyword>
<dbReference type="EMBL" id="LR134510">
    <property type="protein sequence ID" value="VEJ09680.1"/>
    <property type="molecule type" value="Genomic_DNA"/>
</dbReference>
<comment type="function">
    <text evidence="12">Part of the ATP-binding cassette (ABC) transport system ZnuABC involved in zinc import. Binds zinc with high affinity and specificity and delivers it to the membrane permease for translocation into the cytoplasm.</text>
</comment>
<evidence type="ECO:0000256" key="13">
    <source>
        <dbReference type="RuleBase" id="RU003512"/>
    </source>
</evidence>
<dbReference type="InterPro" id="IPR050492">
    <property type="entry name" value="Bact_metal-bind_prot9"/>
</dbReference>
<evidence type="ECO:0000256" key="3">
    <source>
        <dbReference type="ARBA" id="ARBA00015915"/>
    </source>
</evidence>
<evidence type="ECO:0000256" key="6">
    <source>
        <dbReference type="ARBA" id="ARBA00022729"/>
    </source>
</evidence>
<organism evidence="15 16">
    <name type="scientific">Actinobacillus delphinicola</name>
    <dbReference type="NCBI Taxonomy" id="51161"/>
    <lineage>
        <taxon>Bacteria</taxon>
        <taxon>Pseudomonadati</taxon>
        <taxon>Pseudomonadota</taxon>
        <taxon>Gammaproteobacteria</taxon>
        <taxon>Pasteurellales</taxon>
        <taxon>Pasteurellaceae</taxon>
        <taxon>Actinobacillus</taxon>
    </lineage>
</organism>
<dbReference type="OrthoDB" id="7346865at2"/>